<dbReference type="STRING" id="360412.LARV_02583"/>
<evidence type="ECO:0000313" key="9">
    <source>
        <dbReference type="Proteomes" id="UP000055060"/>
    </source>
</evidence>
<comment type="subcellular location">
    <subcellularLocation>
        <location evidence="1">Cell membrane</location>
        <topology evidence="1">Single-pass membrane protein</topology>
    </subcellularLocation>
</comment>
<gene>
    <name evidence="8" type="ORF">LARV_02583</name>
</gene>
<evidence type="ECO:0000313" key="8">
    <source>
        <dbReference type="EMBL" id="GAP14807.1"/>
    </source>
</evidence>
<evidence type="ECO:0000256" key="3">
    <source>
        <dbReference type="ARBA" id="ARBA00022692"/>
    </source>
</evidence>
<feature type="transmembrane region" description="Helical" evidence="6">
    <location>
        <begin position="34"/>
        <end position="60"/>
    </location>
</feature>
<name>A0A0S7BB17_9CHLR</name>
<reference evidence="8" key="1">
    <citation type="submission" date="2015-07" db="EMBL/GenBank/DDBJ databases">
        <title>Draft Genome Sequences of Anaerolinea thermolimosa IMO-1, Bellilinea caldifistulae GOMI-1, Leptolinea tardivitalis YMTK-2, Levilinea saccharolytica KIBI-1,Longilinea arvoryzae KOME-1, Previously Described as Members of the Anaerolineaceae (Chloroflexi).</title>
        <authorList>
            <person name="Sekiguchi Y."/>
            <person name="Ohashi A."/>
            <person name="Matsuura N."/>
            <person name="Tourlousse M.D."/>
        </authorList>
    </citation>
    <scope>NUCLEOTIDE SEQUENCE [LARGE SCALE GENOMIC DNA]</scope>
    <source>
        <strain evidence="8">KOME-1</strain>
    </source>
</reference>
<evidence type="ECO:0000259" key="7">
    <source>
        <dbReference type="Pfam" id="PF04024"/>
    </source>
</evidence>
<dbReference type="PANTHER" id="PTHR33885">
    <property type="entry name" value="PHAGE SHOCK PROTEIN C"/>
    <property type="match status" value="1"/>
</dbReference>
<proteinExistence type="predicted"/>
<feature type="domain" description="Phage shock protein PspC N-terminal" evidence="7">
    <location>
        <begin position="6"/>
        <end position="63"/>
    </location>
</feature>
<evidence type="ECO:0000256" key="1">
    <source>
        <dbReference type="ARBA" id="ARBA00004162"/>
    </source>
</evidence>
<keyword evidence="4 6" id="KW-1133">Transmembrane helix</keyword>
<dbReference type="InterPro" id="IPR007168">
    <property type="entry name" value="Phageshock_PspC_N"/>
</dbReference>
<dbReference type="InterPro" id="IPR052027">
    <property type="entry name" value="PspC"/>
</dbReference>
<dbReference type="Pfam" id="PF04024">
    <property type="entry name" value="PspC"/>
    <property type="match status" value="1"/>
</dbReference>
<accession>A0A0S7BB17</accession>
<dbReference type="EMBL" id="DF967972">
    <property type="protein sequence ID" value="GAP14807.1"/>
    <property type="molecule type" value="Genomic_DNA"/>
</dbReference>
<protein>
    <submittedName>
        <fullName evidence="8">Phage shock protein C (PspC) family protein</fullName>
    </submittedName>
</protein>
<evidence type="ECO:0000256" key="6">
    <source>
        <dbReference type="SAM" id="Phobius"/>
    </source>
</evidence>
<dbReference type="Proteomes" id="UP000055060">
    <property type="component" value="Unassembled WGS sequence"/>
</dbReference>
<dbReference type="GO" id="GO:0005886">
    <property type="term" value="C:plasma membrane"/>
    <property type="evidence" value="ECO:0007669"/>
    <property type="project" value="UniProtKB-SubCell"/>
</dbReference>
<organism evidence="8">
    <name type="scientific">Longilinea arvoryzae</name>
    <dbReference type="NCBI Taxonomy" id="360412"/>
    <lineage>
        <taxon>Bacteria</taxon>
        <taxon>Bacillati</taxon>
        <taxon>Chloroflexota</taxon>
        <taxon>Anaerolineae</taxon>
        <taxon>Anaerolineales</taxon>
        <taxon>Anaerolineaceae</taxon>
        <taxon>Longilinea</taxon>
    </lineage>
</organism>
<dbReference type="PANTHER" id="PTHR33885:SF3">
    <property type="entry name" value="PHAGE SHOCK PROTEIN C"/>
    <property type="match status" value="1"/>
</dbReference>
<keyword evidence="9" id="KW-1185">Reference proteome</keyword>
<evidence type="ECO:0000256" key="4">
    <source>
        <dbReference type="ARBA" id="ARBA00022989"/>
    </source>
</evidence>
<evidence type="ECO:0000256" key="2">
    <source>
        <dbReference type="ARBA" id="ARBA00022475"/>
    </source>
</evidence>
<dbReference type="AlphaFoldDB" id="A0A0S7BB17"/>
<evidence type="ECO:0000256" key="5">
    <source>
        <dbReference type="ARBA" id="ARBA00023136"/>
    </source>
</evidence>
<keyword evidence="3 6" id="KW-0812">Transmembrane</keyword>
<keyword evidence="5 6" id="KW-0472">Membrane</keyword>
<sequence length="77" mass="8486">MMSEQKRLYRSRTDRMIGGVCGGLGKFLDIDPTIIRVVVAIITFPFPATILAYFVMLLVVPEEPLDVPPSSPLPPAQ</sequence>
<keyword evidence="2" id="KW-1003">Cell membrane</keyword>